<dbReference type="AlphaFoldDB" id="A0AAV5V0X1"/>
<comment type="caution">
    <text evidence="1">The sequence shown here is derived from an EMBL/GenBank/DDBJ whole genome shotgun (WGS) entry which is preliminary data.</text>
</comment>
<dbReference type="Proteomes" id="UP001432322">
    <property type="component" value="Unassembled WGS sequence"/>
</dbReference>
<dbReference type="EMBL" id="BTSY01000002">
    <property type="protein sequence ID" value="GMT13192.1"/>
    <property type="molecule type" value="Genomic_DNA"/>
</dbReference>
<evidence type="ECO:0000313" key="2">
    <source>
        <dbReference type="Proteomes" id="UP001432322"/>
    </source>
</evidence>
<feature type="non-terminal residue" evidence="1">
    <location>
        <position position="1"/>
    </location>
</feature>
<keyword evidence="2" id="KW-1185">Reference proteome</keyword>
<accession>A0AAV5V0X1</accession>
<sequence length="96" mass="10846">VKLCDPDNIKPQLPRDNLHILPVKDPARFEMDCSNHMNDLGVNYDYQLFIQQKDDVPTTVEKLVCDPAGRIFKGKTNGSNDTTIDQSDFSAYCAIE</sequence>
<protein>
    <submittedName>
        <fullName evidence="1">Uncharacterized protein</fullName>
    </submittedName>
</protein>
<proteinExistence type="predicted"/>
<gene>
    <name evidence="1" type="ORF">PFISCL1PPCAC_4489</name>
</gene>
<feature type="non-terminal residue" evidence="1">
    <location>
        <position position="96"/>
    </location>
</feature>
<reference evidence="1" key="1">
    <citation type="submission" date="2023-10" db="EMBL/GenBank/DDBJ databases">
        <title>Genome assembly of Pristionchus species.</title>
        <authorList>
            <person name="Yoshida K."/>
            <person name="Sommer R.J."/>
        </authorList>
    </citation>
    <scope>NUCLEOTIDE SEQUENCE</scope>
    <source>
        <strain evidence="1">RS5133</strain>
    </source>
</reference>
<evidence type="ECO:0000313" key="1">
    <source>
        <dbReference type="EMBL" id="GMT13192.1"/>
    </source>
</evidence>
<organism evidence="1 2">
    <name type="scientific">Pristionchus fissidentatus</name>
    <dbReference type="NCBI Taxonomy" id="1538716"/>
    <lineage>
        <taxon>Eukaryota</taxon>
        <taxon>Metazoa</taxon>
        <taxon>Ecdysozoa</taxon>
        <taxon>Nematoda</taxon>
        <taxon>Chromadorea</taxon>
        <taxon>Rhabditida</taxon>
        <taxon>Rhabditina</taxon>
        <taxon>Diplogasteromorpha</taxon>
        <taxon>Diplogasteroidea</taxon>
        <taxon>Neodiplogasteridae</taxon>
        <taxon>Pristionchus</taxon>
    </lineage>
</organism>
<name>A0AAV5V0X1_9BILA</name>